<dbReference type="Gene3D" id="3.40.50.300">
    <property type="entry name" value="P-loop containing nucleotide triphosphate hydrolases"/>
    <property type="match status" value="1"/>
</dbReference>
<gene>
    <name evidence="3" type="ORF">A2U01_0017021</name>
</gene>
<keyword evidence="4" id="KW-1185">Reference proteome</keyword>
<comment type="caution">
    <text evidence="3">The sequence shown here is derived from an EMBL/GenBank/DDBJ whole genome shotgun (WGS) entry which is preliminary data.</text>
</comment>
<evidence type="ECO:0000256" key="2">
    <source>
        <dbReference type="ARBA" id="ARBA00022917"/>
    </source>
</evidence>
<evidence type="ECO:0000256" key="1">
    <source>
        <dbReference type="ARBA" id="ARBA00022768"/>
    </source>
</evidence>
<dbReference type="GO" id="GO:0003924">
    <property type="term" value="F:GTPase activity"/>
    <property type="evidence" value="ECO:0007669"/>
    <property type="project" value="TreeGrafter"/>
</dbReference>
<dbReference type="AlphaFoldDB" id="A0A392NAG5"/>
<keyword evidence="1 3" id="KW-0251">Elongation factor</keyword>
<dbReference type="SUPFAM" id="SSF52540">
    <property type="entry name" value="P-loop containing nucleoside triphosphate hydrolases"/>
    <property type="match status" value="1"/>
</dbReference>
<reference evidence="3 4" key="1">
    <citation type="journal article" date="2018" name="Front. Plant Sci.">
        <title>Red Clover (Trifolium pratense) and Zigzag Clover (T. medium) - A Picture of Genomic Similarities and Differences.</title>
        <authorList>
            <person name="Dluhosova J."/>
            <person name="Istvanek J."/>
            <person name="Nedelnik J."/>
            <person name="Repkova J."/>
        </authorList>
    </citation>
    <scope>NUCLEOTIDE SEQUENCE [LARGE SCALE GENOMIC DNA]</scope>
    <source>
        <strain evidence="4">cv. 10/8</strain>
        <tissue evidence="3">Leaf</tissue>
    </source>
</reference>
<name>A0A392NAG5_9FABA</name>
<dbReference type="EMBL" id="LXQA010031345">
    <property type="protein sequence ID" value="MCH96038.1"/>
    <property type="molecule type" value="Genomic_DNA"/>
</dbReference>
<dbReference type="GO" id="GO:0005739">
    <property type="term" value="C:mitochondrion"/>
    <property type="evidence" value="ECO:0007669"/>
    <property type="project" value="TreeGrafter"/>
</dbReference>
<dbReference type="InterPro" id="IPR027417">
    <property type="entry name" value="P-loop_NTPase"/>
</dbReference>
<dbReference type="PANTHER" id="PTHR43636:SF2">
    <property type="entry name" value="ELONGATION FACTOR G, MITOCHONDRIAL"/>
    <property type="match status" value="1"/>
</dbReference>
<protein>
    <submittedName>
        <fullName evidence="3">Elongation factor G mitochondrial-like</fullName>
    </submittedName>
</protein>
<dbReference type="GO" id="GO:0070125">
    <property type="term" value="P:mitochondrial translational elongation"/>
    <property type="evidence" value="ECO:0007669"/>
    <property type="project" value="TreeGrafter"/>
</dbReference>
<keyword evidence="2" id="KW-0648">Protein biosynthesis</keyword>
<dbReference type="GO" id="GO:0003746">
    <property type="term" value="F:translation elongation factor activity"/>
    <property type="evidence" value="ECO:0007669"/>
    <property type="project" value="UniProtKB-KW"/>
</dbReference>
<proteinExistence type="predicted"/>
<feature type="non-terminal residue" evidence="3">
    <location>
        <position position="1"/>
    </location>
</feature>
<evidence type="ECO:0000313" key="4">
    <source>
        <dbReference type="Proteomes" id="UP000265520"/>
    </source>
</evidence>
<accession>A0A392NAG5</accession>
<organism evidence="3 4">
    <name type="scientific">Trifolium medium</name>
    <dbReference type="NCBI Taxonomy" id="97028"/>
    <lineage>
        <taxon>Eukaryota</taxon>
        <taxon>Viridiplantae</taxon>
        <taxon>Streptophyta</taxon>
        <taxon>Embryophyta</taxon>
        <taxon>Tracheophyta</taxon>
        <taxon>Spermatophyta</taxon>
        <taxon>Magnoliopsida</taxon>
        <taxon>eudicotyledons</taxon>
        <taxon>Gunneridae</taxon>
        <taxon>Pentapetalae</taxon>
        <taxon>rosids</taxon>
        <taxon>fabids</taxon>
        <taxon>Fabales</taxon>
        <taxon>Fabaceae</taxon>
        <taxon>Papilionoideae</taxon>
        <taxon>50 kb inversion clade</taxon>
        <taxon>NPAAA clade</taxon>
        <taxon>Hologalegina</taxon>
        <taxon>IRL clade</taxon>
        <taxon>Trifolieae</taxon>
        <taxon>Trifolium</taxon>
    </lineage>
</organism>
<dbReference type="Proteomes" id="UP000265520">
    <property type="component" value="Unassembled WGS sequence"/>
</dbReference>
<dbReference type="PANTHER" id="PTHR43636">
    <property type="entry name" value="ELONGATION FACTOR G, MITOCHONDRIAL"/>
    <property type="match status" value="1"/>
</dbReference>
<evidence type="ECO:0000313" key="3">
    <source>
        <dbReference type="EMBL" id="MCH96038.1"/>
    </source>
</evidence>
<sequence length="125" mass="14076">IFQARSKLRHHSAAIQVPIGLEDDFKGLIDLVKLKAYYFHGPNGDKLEIEEVPSDMEALVAEKRRELIETVSEVDDILAEAFLSDETISDADLEEYPWLACLMRSDHYGPPYTSNHNSTAAAQKD</sequence>